<comment type="caution">
    <text evidence="2">The sequence shown here is derived from an EMBL/GenBank/DDBJ whole genome shotgun (WGS) entry which is preliminary data.</text>
</comment>
<reference evidence="2 3" key="1">
    <citation type="submission" date="2018-09" db="EMBL/GenBank/DDBJ databases">
        <title>Genome sequencing of Nocardioides immobilis CCTCC AB 2017083 for comparison to Nocardioides silvaticus.</title>
        <authorList>
            <person name="Li C."/>
            <person name="Wang G."/>
        </authorList>
    </citation>
    <scope>NUCLEOTIDE SEQUENCE [LARGE SCALE GENOMIC DNA]</scope>
    <source>
        <strain evidence="2 3">CCTCC AB 2017083</strain>
    </source>
</reference>
<organism evidence="2 3">
    <name type="scientific">Nocardioides immobilis</name>
    <dbReference type="NCBI Taxonomy" id="2049295"/>
    <lineage>
        <taxon>Bacteria</taxon>
        <taxon>Bacillati</taxon>
        <taxon>Actinomycetota</taxon>
        <taxon>Actinomycetes</taxon>
        <taxon>Propionibacteriales</taxon>
        <taxon>Nocardioidaceae</taxon>
        <taxon>Nocardioides</taxon>
    </lineage>
</organism>
<dbReference type="Proteomes" id="UP000283644">
    <property type="component" value="Unassembled WGS sequence"/>
</dbReference>
<name>A0A417Y7V9_9ACTN</name>
<evidence type="ECO:0000256" key="1">
    <source>
        <dbReference type="SAM" id="MobiDB-lite"/>
    </source>
</evidence>
<gene>
    <name evidence="2" type="ORF">D0Z08_01340</name>
</gene>
<feature type="region of interest" description="Disordered" evidence="1">
    <location>
        <begin position="207"/>
        <end position="229"/>
    </location>
</feature>
<protein>
    <submittedName>
        <fullName evidence="2">Uncharacterized protein</fullName>
    </submittedName>
</protein>
<dbReference type="AlphaFoldDB" id="A0A417Y7V9"/>
<dbReference type="RefSeq" id="WP_118921893.1">
    <property type="nucleotide sequence ID" value="NZ_QXGH01000009.1"/>
</dbReference>
<evidence type="ECO:0000313" key="2">
    <source>
        <dbReference type="EMBL" id="RHW28544.1"/>
    </source>
</evidence>
<accession>A0A417Y7V9</accession>
<sequence>MEIDTIGIGGELATIDPLRLHHHAVDDTAFLDHLAAELEGEVSTNDPDRFHALLTSAVADESIGNIAKIITSRAGRSAAAVVTINSEHGPGAIENHVTTSGRLTAKTPALDLSVPGLSADEAAACAAIVDLTSAAEDVPTPVAETSAYEEEPFVDLAGALRVKVTEPRQSGTAGERSLLPLSAETYEQNSPTTQDDVGNLAPVVSENVGAEGPREGTSGLLTPLGCRAR</sequence>
<proteinExistence type="predicted"/>
<evidence type="ECO:0000313" key="3">
    <source>
        <dbReference type="Proteomes" id="UP000283644"/>
    </source>
</evidence>
<keyword evidence="3" id="KW-1185">Reference proteome</keyword>
<dbReference type="EMBL" id="QXGH01000009">
    <property type="protein sequence ID" value="RHW28544.1"/>
    <property type="molecule type" value="Genomic_DNA"/>
</dbReference>